<dbReference type="InterPro" id="IPR049431">
    <property type="entry name" value="UVSSA_C"/>
</dbReference>
<dbReference type="InterPro" id="IPR018610">
    <property type="entry name" value="UVSSA"/>
</dbReference>
<feature type="domain" description="UV-stimulated scaffold protein A C-terminal" evidence="2">
    <location>
        <begin position="159"/>
        <end position="248"/>
    </location>
</feature>
<dbReference type="PANTHER" id="PTHR28670:SF1">
    <property type="entry name" value="UV-STIMULATED SCAFFOLD PROTEIN A"/>
    <property type="match status" value="1"/>
</dbReference>
<protein>
    <submittedName>
        <fullName evidence="3">UV-stimulated scaffold protein A</fullName>
    </submittedName>
</protein>
<dbReference type="Pfam" id="PF09740">
    <property type="entry name" value="DUF2043"/>
    <property type="match status" value="1"/>
</dbReference>
<dbReference type="GO" id="GO:0005694">
    <property type="term" value="C:chromosome"/>
    <property type="evidence" value="ECO:0007669"/>
    <property type="project" value="TreeGrafter"/>
</dbReference>
<feature type="region of interest" description="Disordered" evidence="1">
    <location>
        <begin position="123"/>
        <end position="146"/>
    </location>
</feature>
<dbReference type="PANTHER" id="PTHR28670">
    <property type="entry name" value="UV-STIMULATED SCAFFOLD PROTEIN A"/>
    <property type="match status" value="1"/>
</dbReference>
<dbReference type="AlphaFoldDB" id="A0AAN8Z3A4"/>
<name>A0AAN8Z3A4_9MAGN</name>
<evidence type="ECO:0000256" key="1">
    <source>
        <dbReference type="SAM" id="MobiDB-lite"/>
    </source>
</evidence>
<organism evidence="3 4">
    <name type="scientific">Dillenia turbinata</name>
    <dbReference type="NCBI Taxonomy" id="194707"/>
    <lineage>
        <taxon>Eukaryota</taxon>
        <taxon>Viridiplantae</taxon>
        <taxon>Streptophyta</taxon>
        <taxon>Embryophyta</taxon>
        <taxon>Tracheophyta</taxon>
        <taxon>Spermatophyta</taxon>
        <taxon>Magnoliopsida</taxon>
        <taxon>eudicotyledons</taxon>
        <taxon>Gunneridae</taxon>
        <taxon>Pentapetalae</taxon>
        <taxon>Dilleniales</taxon>
        <taxon>Dilleniaceae</taxon>
        <taxon>Dillenia</taxon>
    </lineage>
</organism>
<dbReference type="Proteomes" id="UP001370490">
    <property type="component" value="Unassembled WGS sequence"/>
</dbReference>
<dbReference type="GO" id="GO:0006283">
    <property type="term" value="P:transcription-coupled nucleotide-excision repair"/>
    <property type="evidence" value="ECO:0007669"/>
    <property type="project" value="TreeGrafter"/>
</dbReference>
<evidence type="ECO:0000313" key="4">
    <source>
        <dbReference type="Proteomes" id="UP001370490"/>
    </source>
</evidence>
<reference evidence="3 4" key="1">
    <citation type="submission" date="2023-12" db="EMBL/GenBank/DDBJ databases">
        <title>A high-quality genome assembly for Dillenia turbinata (Dilleniales).</title>
        <authorList>
            <person name="Chanderbali A."/>
        </authorList>
    </citation>
    <scope>NUCLEOTIDE SEQUENCE [LARGE SCALE GENOMIC DNA]</scope>
    <source>
        <strain evidence="3">LSX21</strain>
        <tissue evidence="3">Leaf</tissue>
    </source>
</reference>
<comment type="caution">
    <text evidence="3">The sequence shown here is derived from an EMBL/GenBank/DDBJ whole genome shotgun (WGS) entry which is preliminary data.</text>
</comment>
<dbReference type="EMBL" id="JBAMMX010000020">
    <property type="protein sequence ID" value="KAK6921405.1"/>
    <property type="molecule type" value="Genomic_DNA"/>
</dbReference>
<gene>
    <name evidence="3" type="ORF">RJ641_015083</name>
</gene>
<evidence type="ECO:0000313" key="3">
    <source>
        <dbReference type="EMBL" id="KAK6921405.1"/>
    </source>
</evidence>
<keyword evidence="4" id="KW-1185">Reference proteome</keyword>
<evidence type="ECO:0000259" key="2">
    <source>
        <dbReference type="Pfam" id="PF09740"/>
    </source>
</evidence>
<accession>A0AAN8Z3A4</accession>
<dbReference type="GO" id="GO:0000993">
    <property type="term" value="F:RNA polymerase II complex binding"/>
    <property type="evidence" value="ECO:0007669"/>
    <property type="project" value="TreeGrafter"/>
</dbReference>
<sequence>MPLDPLNDEDFEEFYSSEPRQLRLNSLKEAEKVHENSDNKELYKLLVIKHLVTDNRFREAALKEFIDIQNHIQSIKRRCEESGCALPNTKDDDKEDIWEEGNYLRRAAYPHVARRQEIFHIDQPQTSNKSKIKKTRMSEEGVNDSSSLKDKLMAEVPSSFLDNWGSNRDILANQRGLELEGHGGRVDYDVQRRFAELNVHTIVYKEECNEIQPCRTPLSKGGLYQRRDLKICPFHGPIIPRDEGKPVNVSPTLDEKVLDLGADLADKLAQKAVKNLAKVREHNKAVLRDASVASTLRSMTVGDLDATSNALPMSKSKKQTLTSIL</sequence>
<dbReference type="GO" id="GO:0009411">
    <property type="term" value="P:response to UV"/>
    <property type="evidence" value="ECO:0007669"/>
    <property type="project" value="InterPro"/>
</dbReference>
<proteinExistence type="predicted"/>